<keyword evidence="1" id="KW-0812">Transmembrane</keyword>
<evidence type="ECO:0000313" key="3">
    <source>
        <dbReference type="Proteomes" id="UP000623440"/>
    </source>
</evidence>
<comment type="caution">
    <text evidence="2">The sequence shown here is derived from an EMBL/GenBank/DDBJ whole genome shotgun (WGS) entry which is preliminary data.</text>
</comment>
<feature type="transmembrane region" description="Helical" evidence="1">
    <location>
        <begin position="45"/>
        <end position="64"/>
    </location>
</feature>
<proteinExistence type="predicted"/>
<dbReference type="Proteomes" id="UP000623440">
    <property type="component" value="Unassembled WGS sequence"/>
</dbReference>
<feature type="transmembrane region" description="Helical" evidence="1">
    <location>
        <begin position="7"/>
        <end position="25"/>
    </location>
</feature>
<feature type="transmembrane region" description="Helical" evidence="1">
    <location>
        <begin position="71"/>
        <end position="92"/>
    </location>
</feature>
<accession>A0ABR8DZ08</accession>
<feature type="transmembrane region" description="Helical" evidence="1">
    <location>
        <begin position="104"/>
        <end position="126"/>
    </location>
</feature>
<protein>
    <submittedName>
        <fullName evidence="2">Uncharacterized protein</fullName>
    </submittedName>
</protein>
<reference evidence="2 3" key="1">
    <citation type="journal article" date="2020" name="ISME J.">
        <title>Comparative genomics reveals insights into cyanobacterial evolution and habitat adaptation.</title>
        <authorList>
            <person name="Chen M.Y."/>
            <person name="Teng W.K."/>
            <person name="Zhao L."/>
            <person name="Hu C.X."/>
            <person name="Zhou Y.K."/>
            <person name="Han B.P."/>
            <person name="Song L.R."/>
            <person name="Shu W.S."/>
        </authorList>
    </citation>
    <scope>NUCLEOTIDE SEQUENCE [LARGE SCALE GENOMIC DNA]</scope>
    <source>
        <strain evidence="2 3">FACHB-838</strain>
    </source>
</reference>
<organism evidence="2 3">
    <name type="scientific">Nostoc flagelliforme FACHB-838</name>
    <dbReference type="NCBI Taxonomy" id="2692904"/>
    <lineage>
        <taxon>Bacteria</taxon>
        <taxon>Bacillati</taxon>
        <taxon>Cyanobacteriota</taxon>
        <taxon>Cyanophyceae</taxon>
        <taxon>Nostocales</taxon>
        <taxon>Nostocaceae</taxon>
        <taxon>Nostoc</taxon>
    </lineage>
</organism>
<dbReference type="EMBL" id="JACJSI010000175">
    <property type="protein sequence ID" value="MBD2534580.1"/>
    <property type="molecule type" value="Genomic_DNA"/>
</dbReference>
<gene>
    <name evidence="2" type="ORF">H6G97_35915</name>
</gene>
<name>A0ABR8DZ08_9NOSO</name>
<evidence type="ECO:0000256" key="1">
    <source>
        <dbReference type="SAM" id="Phobius"/>
    </source>
</evidence>
<keyword evidence="1" id="KW-0472">Membrane</keyword>
<evidence type="ECO:0000313" key="2">
    <source>
        <dbReference type="EMBL" id="MBD2534580.1"/>
    </source>
</evidence>
<keyword evidence="1" id="KW-1133">Transmembrane helix</keyword>
<sequence>MKYQCQKLLLYLLFSSIVITSFHYADNGIFIDKYPSPEWINNANLVYIAWIVLTLIGIVGYFLYKRGMFRFAYLCLGIYSFTGLSSPGHYFYGEMSKFSLRMHTLILFDFFAGLLIFGFILWSLFIKTDWRNSIDLD</sequence>
<keyword evidence="3" id="KW-1185">Reference proteome</keyword>